<comment type="caution">
    <text evidence="1">The sequence shown here is derived from an EMBL/GenBank/DDBJ whole genome shotgun (WGS) entry which is preliminary data.</text>
</comment>
<dbReference type="AlphaFoldDB" id="A0A326RMV9"/>
<dbReference type="Proteomes" id="UP000248917">
    <property type="component" value="Unassembled WGS sequence"/>
</dbReference>
<organism evidence="1 2">
    <name type="scientific">Algoriphagus aquaeductus</name>
    <dbReference type="NCBI Taxonomy" id="475299"/>
    <lineage>
        <taxon>Bacteria</taxon>
        <taxon>Pseudomonadati</taxon>
        <taxon>Bacteroidota</taxon>
        <taxon>Cytophagia</taxon>
        <taxon>Cytophagales</taxon>
        <taxon>Cyclobacteriaceae</taxon>
        <taxon>Algoriphagus</taxon>
    </lineage>
</organism>
<evidence type="ECO:0000313" key="2">
    <source>
        <dbReference type="Proteomes" id="UP000248917"/>
    </source>
</evidence>
<dbReference type="EMBL" id="QKTX01000015">
    <property type="protein sequence ID" value="PZV79056.1"/>
    <property type="molecule type" value="Genomic_DNA"/>
</dbReference>
<keyword evidence="2" id="KW-1185">Reference proteome</keyword>
<reference evidence="1 2" key="1">
    <citation type="submission" date="2018-06" db="EMBL/GenBank/DDBJ databases">
        <title>Genomic Encyclopedia of Archaeal and Bacterial Type Strains, Phase II (KMG-II): from individual species to whole genera.</title>
        <authorList>
            <person name="Goeker M."/>
        </authorList>
    </citation>
    <scope>NUCLEOTIDE SEQUENCE [LARGE SCALE GENOMIC DNA]</scope>
    <source>
        <strain evidence="1 2">T4</strain>
    </source>
</reference>
<dbReference type="RefSeq" id="WP_146250922.1">
    <property type="nucleotide sequence ID" value="NZ_QKTX01000015.1"/>
</dbReference>
<name>A0A326RMV9_9BACT</name>
<accession>A0A326RMV9</accession>
<proteinExistence type="predicted"/>
<sequence length="514" mass="56382">MRSKLFFLGVFVFLQFCKEDEKPKEDISRMTITGLELATTPTPGGRLQASTTWTHSYPSEIAMVFREIQSGKTHELRINPNEFTTPYSTELPYGSYTYEGKSAESNTGSAFLPITLKGEFQISTPTSSLIAKAFASHGLLTFSKRNLANPPNLTGSTGSTFFEKSGFYYSYVPGSGISKVEMTFTSGKKIRIPVSPLPFTHNQFQFRLAGDSDPDTFLPKDFSINQRNFTLSAQGYPTELISYAQVELPSSQRETSGLAWIQGKLFSINDGGNPAEIYELNPQTGAVNRTIRVEGTSNEDWEDLATSSTHLFIGDFGNNAGNRTNLRILKISIQALLSQNSVHADLIEFSYPDQVQFNPGVNAHNFDCEAMAFANGQLHLFSKNWQDNRTKHYTLPESPGKYVANLVGNVDTQGLITAADISADGKNLVLLGYENSGILSRSFIWTFPSFGGANIGSTEGFRFFLGSPANLGQTEGIVFMNSPETKISGEGISLGGVNVPPKLFELDLHGIFIP</sequence>
<dbReference type="SUPFAM" id="SSF63829">
    <property type="entry name" value="Calcium-dependent phosphotriesterase"/>
    <property type="match status" value="1"/>
</dbReference>
<dbReference type="OrthoDB" id="9798438at2"/>
<protein>
    <submittedName>
        <fullName evidence="1">Uncharacterized protein</fullName>
    </submittedName>
</protein>
<evidence type="ECO:0000313" key="1">
    <source>
        <dbReference type="EMBL" id="PZV79056.1"/>
    </source>
</evidence>
<gene>
    <name evidence="1" type="ORF">CLV31_11516</name>
</gene>